<dbReference type="Gene3D" id="3.40.50.2000">
    <property type="entry name" value="Glycogen Phosphorylase B"/>
    <property type="match status" value="2"/>
</dbReference>
<reference evidence="3 4" key="1">
    <citation type="submission" date="2018-05" db="EMBL/GenBank/DDBJ databases">
        <title>Polaribacter aquimarinus sp. nov., isolated from sediment in a sediment of sea.</title>
        <authorList>
            <person name="Lu D."/>
        </authorList>
    </citation>
    <scope>NUCLEOTIDE SEQUENCE [LARGE SCALE GENOMIC DNA]</scope>
    <source>
        <strain evidence="3 4">ZY113</strain>
    </source>
</reference>
<dbReference type="RefSeq" id="WP_109405657.1">
    <property type="nucleotide sequence ID" value="NZ_QFFG01000006.1"/>
</dbReference>
<dbReference type="Pfam" id="PF13439">
    <property type="entry name" value="Glyco_transf_4"/>
    <property type="match status" value="1"/>
</dbReference>
<dbReference type="GO" id="GO:0016757">
    <property type="term" value="F:glycosyltransferase activity"/>
    <property type="evidence" value="ECO:0007669"/>
    <property type="project" value="InterPro"/>
</dbReference>
<sequence length="358" mass="40971">MRKLNIIQIIDSLNTGGAEVLAVNIANELHNLNYGSHLCTTRKEGKLKSNLKKEVGYVFLNRKKKIDITSVFSLRSYIIKNNISIIHAHSTSYFIAVCVKFIYPKVKIIWHDHFGVIQSLNHRKLFPLKFLSLFFKTIISVNSDLEKWAKEKLLCKKVYFLNNFPNFNNSDSSTILKGLNDKRIIHLAAFREQKDHITLIKAFNLFHSVNKEWTLHLVGQQNNEIYSKKILDLIKKMGLQNHIFVYGSCLDIENILDQSSIGILSSNSEGLPLALLEYGLAKLPVIVTDVGECSKVVIDGVSGYVVNSKNYNELSEKILLLVSSNKKRKEFSAKHYANVLKNYSKKSFFKKVIEIYKD</sequence>
<feature type="domain" description="Glycosyltransferase subfamily 4-like N-terminal" evidence="2">
    <location>
        <begin position="16"/>
        <end position="150"/>
    </location>
</feature>
<dbReference type="EMBL" id="QFFG01000006">
    <property type="protein sequence ID" value="PWG04287.1"/>
    <property type="molecule type" value="Genomic_DNA"/>
</dbReference>
<dbReference type="AlphaFoldDB" id="A0A2U2J7I5"/>
<dbReference type="SUPFAM" id="SSF53756">
    <property type="entry name" value="UDP-Glycosyltransferase/glycogen phosphorylase"/>
    <property type="match status" value="1"/>
</dbReference>
<evidence type="ECO:0000259" key="2">
    <source>
        <dbReference type="Pfam" id="PF13439"/>
    </source>
</evidence>
<evidence type="ECO:0000259" key="1">
    <source>
        <dbReference type="Pfam" id="PF00534"/>
    </source>
</evidence>
<protein>
    <submittedName>
        <fullName evidence="3">Glycosyltransferase</fullName>
    </submittedName>
</protein>
<comment type="caution">
    <text evidence="3">The sequence shown here is derived from an EMBL/GenBank/DDBJ whole genome shotgun (WGS) entry which is preliminary data.</text>
</comment>
<dbReference type="OrthoDB" id="823685at2"/>
<dbReference type="InterPro" id="IPR028098">
    <property type="entry name" value="Glyco_trans_4-like_N"/>
</dbReference>
<evidence type="ECO:0000313" key="3">
    <source>
        <dbReference type="EMBL" id="PWG04287.1"/>
    </source>
</evidence>
<keyword evidence="4" id="KW-1185">Reference proteome</keyword>
<keyword evidence="3" id="KW-0808">Transferase</keyword>
<organism evidence="3 4">
    <name type="scientific">Polaribacter aquimarinus</name>
    <dbReference type="NCBI Taxonomy" id="2100726"/>
    <lineage>
        <taxon>Bacteria</taxon>
        <taxon>Pseudomonadati</taxon>
        <taxon>Bacteroidota</taxon>
        <taxon>Flavobacteriia</taxon>
        <taxon>Flavobacteriales</taxon>
        <taxon>Flavobacteriaceae</taxon>
    </lineage>
</organism>
<dbReference type="InterPro" id="IPR001296">
    <property type="entry name" value="Glyco_trans_1"/>
</dbReference>
<gene>
    <name evidence="3" type="ORF">DIS07_12805</name>
</gene>
<dbReference type="Proteomes" id="UP000245670">
    <property type="component" value="Unassembled WGS sequence"/>
</dbReference>
<feature type="domain" description="Glycosyl transferase family 1" evidence="1">
    <location>
        <begin position="177"/>
        <end position="334"/>
    </location>
</feature>
<accession>A0A2U2J7I5</accession>
<dbReference type="Pfam" id="PF00534">
    <property type="entry name" value="Glycos_transf_1"/>
    <property type="match status" value="1"/>
</dbReference>
<dbReference type="PANTHER" id="PTHR12526">
    <property type="entry name" value="GLYCOSYLTRANSFERASE"/>
    <property type="match status" value="1"/>
</dbReference>
<evidence type="ECO:0000313" key="4">
    <source>
        <dbReference type="Proteomes" id="UP000245670"/>
    </source>
</evidence>
<name>A0A2U2J7I5_9FLAO</name>
<proteinExistence type="predicted"/>